<accession>A0A2W4WD98</accession>
<dbReference type="Proteomes" id="UP000249081">
    <property type="component" value="Unassembled WGS sequence"/>
</dbReference>
<comment type="caution">
    <text evidence="1">The sequence shown here is derived from an EMBL/GenBank/DDBJ whole genome shotgun (WGS) entry which is preliminary data.</text>
</comment>
<proteinExistence type="predicted"/>
<reference evidence="2" key="1">
    <citation type="submission" date="2018-04" db="EMBL/GenBank/DDBJ databases">
        <authorList>
            <person name="Cornet L."/>
        </authorList>
    </citation>
    <scope>NUCLEOTIDE SEQUENCE [LARGE SCALE GENOMIC DNA]</scope>
</reference>
<gene>
    <name evidence="1" type="ORF">DCF17_06680</name>
</gene>
<dbReference type="EMBL" id="QBMN01000033">
    <property type="protein sequence ID" value="PZO43053.1"/>
    <property type="molecule type" value="Genomic_DNA"/>
</dbReference>
<reference evidence="1 2" key="2">
    <citation type="submission" date="2018-06" db="EMBL/GenBank/DDBJ databases">
        <title>Metagenomic assembly of (sub)arctic Cyanobacteria and their associated microbiome from non-axenic cultures.</title>
        <authorList>
            <person name="Baurain D."/>
        </authorList>
    </citation>
    <scope>NUCLEOTIDE SEQUENCE [LARGE SCALE GENOMIC DNA]</scope>
    <source>
        <strain evidence="1">ULC041bin1</strain>
    </source>
</reference>
<evidence type="ECO:0000313" key="1">
    <source>
        <dbReference type="EMBL" id="PZO43053.1"/>
    </source>
</evidence>
<sequence>MAPAQTSQLTSLGVEVVVPGQVPPSFSIVELRVEQGDPGPSYLVVYQNNLNQCFAVEFAAEGIGDPPPTENRVPIQPPLFGDPAGDSAGDRGYGLNYGPFAEADMQAQFPESNLFTDWMIGPSGAYRLIGATYIGELFETLRGCEDIAPEEAVALAESLTVLTADPMGEPLNRNP</sequence>
<organism evidence="1 2">
    <name type="scientific">Shackletoniella antarctica</name>
    <dbReference type="NCBI Taxonomy" id="268115"/>
    <lineage>
        <taxon>Bacteria</taxon>
        <taxon>Bacillati</taxon>
        <taxon>Cyanobacteriota</taxon>
        <taxon>Cyanophyceae</taxon>
        <taxon>Oculatellales</taxon>
        <taxon>Oculatellaceae</taxon>
        <taxon>Shackletoniella</taxon>
    </lineage>
</organism>
<protein>
    <submittedName>
        <fullName evidence="1">Uncharacterized protein</fullName>
    </submittedName>
</protein>
<name>A0A2W4WD98_9CYAN</name>
<evidence type="ECO:0000313" key="2">
    <source>
        <dbReference type="Proteomes" id="UP000249081"/>
    </source>
</evidence>
<dbReference type="AlphaFoldDB" id="A0A2W4WD98"/>